<reference evidence="1" key="2">
    <citation type="journal article" date="2015" name="Data Brief">
        <title>Shoot transcriptome of the giant reed, Arundo donax.</title>
        <authorList>
            <person name="Barrero R.A."/>
            <person name="Guerrero F.D."/>
            <person name="Moolhuijzen P."/>
            <person name="Goolsby J.A."/>
            <person name="Tidwell J."/>
            <person name="Bellgard S.E."/>
            <person name="Bellgard M.I."/>
        </authorList>
    </citation>
    <scope>NUCLEOTIDE SEQUENCE</scope>
    <source>
        <tissue evidence="1">Shoot tissue taken approximately 20 cm above the soil surface</tissue>
    </source>
</reference>
<protein>
    <submittedName>
        <fullName evidence="1">Uncharacterized protein</fullName>
    </submittedName>
</protein>
<reference evidence="1" key="1">
    <citation type="submission" date="2014-09" db="EMBL/GenBank/DDBJ databases">
        <authorList>
            <person name="Magalhaes I.L.F."/>
            <person name="Oliveira U."/>
            <person name="Santos F.R."/>
            <person name="Vidigal T.H.D.A."/>
            <person name="Brescovit A.D."/>
            <person name="Santos A.J."/>
        </authorList>
    </citation>
    <scope>NUCLEOTIDE SEQUENCE</scope>
    <source>
        <tissue evidence="1">Shoot tissue taken approximately 20 cm above the soil surface</tissue>
    </source>
</reference>
<organism evidence="1">
    <name type="scientific">Arundo donax</name>
    <name type="common">Giant reed</name>
    <name type="synonym">Donax arundinaceus</name>
    <dbReference type="NCBI Taxonomy" id="35708"/>
    <lineage>
        <taxon>Eukaryota</taxon>
        <taxon>Viridiplantae</taxon>
        <taxon>Streptophyta</taxon>
        <taxon>Embryophyta</taxon>
        <taxon>Tracheophyta</taxon>
        <taxon>Spermatophyta</taxon>
        <taxon>Magnoliopsida</taxon>
        <taxon>Liliopsida</taxon>
        <taxon>Poales</taxon>
        <taxon>Poaceae</taxon>
        <taxon>PACMAD clade</taxon>
        <taxon>Arundinoideae</taxon>
        <taxon>Arundineae</taxon>
        <taxon>Arundo</taxon>
    </lineage>
</organism>
<dbReference type="EMBL" id="GBRH01279183">
    <property type="protein sequence ID" value="JAD18712.1"/>
    <property type="molecule type" value="Transcribed_RNA"/>
</dbReference>
<proteinExistence type="predicted"/>
<dbReference type="AlphaFoldDB" id="A0A0A8Y489"/>
<name>A0A0A8Y489_ARUDO</name>
<evidence type="ECO:0000313" key="1">
    <source>
        <dbReference type="EMBL" id="JAD18712.1"/>
    </source>
</evidence>
<accession>A0A0A8Y489</accession>
<sequence>MSITLTKDCYSWHFQTIKNVLFACHDVMHKEFKWSILCRLESFYRPENGLYRSPSHLLLSKFYFLTLDTLQSAFTEVAIMVH</sequence>